<dbReference type="SUPFAM" id="SSF53649">
    <property type="entry name" value="Alkaline phosphatase-like"/>
    <property type="match status" value="1"/>
</dbReference>
<keyword evidence="4" id="KW-0378">Hydrolase</keyword>
<keyword evidence="3" id="KW-0479">Metal-binding</keyword>
<dbReference type="InterPro" id="IPR000917">
    <property type="entry name" value="Sulfatase_N"/>
</dbReference>
<keyword evidence="5" id="KW-0106">Calcium</keyword>
<evidence type="ECO:0000313" key="10">
    <source>
        <dbReference type="Proteomes" id="UP001461498"/>
    </source>
</evidence>
<evidence type="ECO:0000256" key="6">
    <source>
        <dbReference type="ARBA" id="ARBA00023180"/>
    </source>
</evidence>
<dbReference type="GO" id="GO:0008484">
    <property type="term" value="F:sulfuric ester hydrolase activity"/>
    <property type="evidence" value="ECO:0007669"/>
    <property type="project" value="InterPro"/>
</dbReference>
<comment type="similarity">
    <text evidence="2">Belongs to the sulfatase family.</text>
</comment>
<keyword evidence="7" id="KW-0732">Signal</keyword>
<dbReference type="InterPro" id="IPR047115">
    <property type="entry name" value="ARSB"/>
</dbReference>
<dbReference type="GO" id="GO:0046872">
    <property type="term" value="F:metal ion binding"/>
    <property type="evidence" value="ECO:0007669"/>
    <property type="project" value="UniProtKB-KW"/>
</dbReference>
<dbReference type="CDD" id="cd16029">
    <property type="entry name" value="4-S"/>
    <property type="match status" value="1"/>
</dbReference>
<dbReference type="EMBL" id="JAPXFL010000003">
    <property type="protein sequence ID" value="KAK9508586.1"/>
    <property type="molecule type" value="Genomic_DNA"/>
</dbReference>
<gene>
    <name evidence="9" type="ORF">O3M35_006115</name>
</gene>
<dbReference type="PROSITE" id="PS00523">
    <property type="entry name" value="SULFATASE_1"/>
    <property type="match status" value="1"/>
</dbReference>
<proteinExistence type="inferred from homology"/>
<dbReference type="InterPro" id="IPR017850">
    <property type="entry name" value="Alkaline_phosphatase_core_sf"/>
</dbReference>
<evidence type="ECO:0000256" key="7">
    <source>
        <dbReference type="SAM" id="SignalP"/>
    </source>
</evidence>
<evidence type="ECO:0000313" key="9">
    <source>
        <dbReference type="EMBL" id="KAK9508586.1"/>
    </source>
</evidence>
<comment type="cofactor">
    <cofactor evidence="1">
        <name>Ca(2+)</name>
        <dbReference type="ChEBI" id="CHEBI:29108"/>
    </cofactor>
</comment>
<dbReference type="Gene3D" id="3.40.720.10">
    <property type="entry name" value="Alkaline Phosphatase, subunit A"/>
    <property type="match status" value="1"/>
</dbReference>
<feature type="signal peptide" evidence="7">
    <location>
        <begin position="1"/>
        <end position="21"/>
    </location>
</feature>
<dbReference type="AlphaFoldDB" id="A0AAW1DCZ4"/>
<accession>A0AAW1DCZ4</accession>
<evidence type="ECO:0000256" key="1">
    <source>
        <dbReference type="ARBA" id="ARBA00001913"/>
    </source>
</evidence>
<organism evidence="9 10">
    <name type="scientific">Rhynocoris fuscipes</name>
    <dbReference type="NCBI Taxonomy" id="488301"/>
    <lineage>
        <taxon>Eukaryota</taxon>
        <taxon>Metazoa</taxon>
        <taxon>Ecdysozoa</taxon>
        <taxon>Arthropoda</taxon>
        <taxon>Hexapoda</taxon>
        <taxon>Insecta</taxon>
        <taxon>Pterygota</taxon>
        <taxon>Neoptera</taxon>
        <taxon>Paraneoptera</taxon>
        <taxon>Hemiptera</taxon>
        <taxon>Heteroptera</taxon>
        <taxon>Panheteroptera</taxon>
        <taxon>Cimicomorpha</taxon>
        <taxon>Reduviidae</taxon>
        <taxon>Harpactorinae</taxon>
        <taxon>Harpactorini</taxon>
        <taxon>Rhynocoris</taxon>
    </lineage>
</organism>
<comment type="caution">
    <text evidence="9">The sequence shown here is derived from an EMBL/GenBank/DDBJ whole genome shotgun (WGS) entry which is preliminary data.</text>
</comment>
<dbReference type="PANTHER" id="PTHR10342">
    <property type="entry name" value="ARYLSULFATASE"/>
    <property type="match status" value="1"/>
</dbReference>
<name>A0AAW1DCZ4_9HEMI</name>
<evidence type="ECO:0000256" key="2">
    <source>
        <dbReference type="ARBA" id="ARBA00008779"/>
    </source>
</evidence>
<evidence type="ECO:0000256" key="5">
    <source>
        <dbReference type="ARBA" id="ARBA00022837"/>
    </source>
</evidence>
<protein>
    <recommendedName>
        <fullName evidence="8">Sulfatase N-terminal domain-containing protein</fullName>
    </recommendedName>
</protein>
<evidence type="ECO:0000256" key="4">
    <source>
        <dbReference type="ARBA" id="ARBA00022801"/>
    </source>
</evidence>
<dbReference type="Pfam" id="PF00884">
    <property type="entry name" value="Sulfatase"/>
    <property type="match status" value="1"/>
</dbReference>
<evidence type="ECO:0000259" key="8">
    <source>
        <dbReference type="Pfam" id="PF00884"/>
    </source>
</evidence>
<reference evidence="9 10" key="1">
    <citation type="submission" date="2022-12" db="EMBL/GenBank/DDBJ databases">
        <title>Chromosome-level genome assembly of true bugs.</title>
        <authorList>
            <person name="Ma L."/>
            <person name="Li H."/>
        </authorList>
    </citation>
    <scope>NUCLEOTIDE SEQUENCE [LARGE SCALE GENOMIC DNA]</scope>
    <source>
        <strain evidence="9">Lab_2022b</strain>
    </source>
</reference>
<feature type="chain" id="PRO_5043979546" description="Sulfatase N-terminal domain-containing protein" evidence="7">
    <location>
        <begin position="22"/>
        <end position="555"/>
    </location>
</feature>
<sequence length="555" mass="62530">MVLRAVILCLVLLNICDSLEAASVRPNIIVLLADDLGWNDVSFHGSDQIPTPNLDALAYNGIIMNRHYVQPLCTPTRSALLTGRYPIHTSMQGMPIFPGEPNGLPLNFKLLPEYLRELGYRTHMVGKWHLGDFSPAYTPFRRGFDSYLGCYNGYTGYYDYIVQDTVDGVEYNGFDLWRNDTPAWDLAGKYSTDVFNNEAIRLIKSHDTQDPLFLYMAYTAVHGSNKGRYLEAPQARINSFKYIVDPNRRTFAAMVSKMDDSVGDIVDALREQQMLDNTIILFFSDNGAAPVFNSAYPNWGSNFPLRGAKETLWEGGVRSPSFIWSAQIQSTPRVSNQLIHVTDWLPTLYSAAGGNRFDLPGNLDGEDQWYPLLWNLPSNRDHALLNIDEKQRSAGIIANFKQISGDVNLWKLVVGTSSGGMYDSYYNDVRSALNPPYDIRKVLISKAYRAIASLITPANNAQSMINLRDESVVLCSEIYGYVRIPNCNVHPCLFDVTHDPCERTDLAANNTAIVERLYNTLKALRKTLVPQSNKPQDFPAADPARFNYTWTPWLP</sequence>
<dbReference type="Gene3D" id="3.30.1120.10">
    <property type="match status" value="1"/>
</dbReference>
<dbReference type="PROSITE" id="PS00149">
    <property type="entry name" value="SULFATASE_2"/>
    <property type="match status" value="1"/>
</dbReference>
<dbReference type="Proteomes" id="UP001461498">
    <property type="component" value="Unassembled WGS sequence"/>
</dbReference>
<feature type="domain" description="Sulfatase N-terminal" evidence="8">
    <location>
        <begin position="26"/>
        <end position="353"/>
    </location>
</feature>
<dbReference type="PANTHER" id="PTHR10342:SF264">
    <property type="entry name" value="MIP05773P-RELATED"/>
    <property type="match status" value="1"/>
</dbReference>
<keyword evidence="6" id="KW-0325">Glycoprotein</keyword>
<evidence type="ECO:0000256" key="3">
    <source>
        <dbReference type="ARBA" id="ARBA00022723"/>
    </source>
</evidence>
<keyword evidence="10" id="KW-1185">Reference proteome</keyword>
<dbReference type="InterPro" id="IPR024607">
    <property type="entry name" value="Sulfatase_CS"/>
</dbReference>